<dbReference type="SUPFAM" id="SSF53474">
    <property type="entry name" value="alpha/beta-Hydrolases"/>
    <property type="match status" value="1"/>
</dbReference>
<reference evidence="2 3" key="1">
    <citation type="journal article" date="2018" name="Mol. Biol. Evol.">
        <title>Broad Genomic Sampling Reveals a Smut Pathogenic Ancestry of the Fungal Clade Ustilaginomycotina.</title>
        <authorList>
            <person name="Kijpornyongpan T."/>
            <person name="Mondo S.J."/>
            <person name="Barry K."/>
            <person name="Sandor L."/>
            <person name="Lee J."/>
            <person name="Lipzen A."/>
            <person name="Pangilinan J."/>
            <person name="LaButti K."/>
            <person name="Hainaut M."/>
            <person name="Henrissat B."/>
            <person name="Grigoriev I.V."/>
            <person name="Spatafora J.W."/>
            <person name="Aime M.C."/>
        </authorList>
    </citation>
    <scope>NUCLEOTIDE SEQUENCE [LARGE SCALE GENOMIC DNA]</scope>
    <source>
        <strain evidence="2 3">MCA 4658</strain>
    </source>
</reference>
<evidence type="ECO:0000313" key="2">
    <source>
        <dbReference type="EMBL" id="PWN41235.1"/>
    </source>
</evidence>
<protein>
    <submittedName>
        <fullName evidence="2">Alpha/beta-hydrolase</fullName>
    </submittedName>
</protein>
<organism evidence="2 3">
    <name type="scientific">Ceraceosorus guamensis</name>
    <dbReference type="NCBI Taxonomy" id="1522189"/>
    <lineage>
        <taxon>Eukaryota</taxon>
        <taxon>Fungi</taxon>
        <taxon>Dikarya</taxon>
        <taxon>Basidiomycota</taxon>
        <taxon>Ustilaginomycotina</taxon>
        <taxon>Exobasidiomycetes</taxon>
        <taxon>Ceraceosorales</taxon>
        <taxon>Ceraceosoraceae</taxon>
        <taxon>Ceraceosorus</taxon>
    </lineage>
</organism>
<dbReference type="InterPro" id="IPR029058">
    <property type="entry name" value="AB_hydrolase_fold"/>
</dbReference>
<dbReference type="EMBL" id="KZ819396">
    <property type="protein sequence ID" value="PWN41235.1"/>
    <property type="molecule type" value="Genomic_DNA"/>
</dbReference>
<gene>
    <name evidence="2" type="ORF">IE81DRAFT_348488</name>
</gene>
<dbReference type="InterPro" id="IPR002925">
    <property type="entry name" value="Dienelactn_hydro"/>
</dbReference>
<dbReference type="STRING" id="1522189.A0A316W0N5"/>
<dbReference type="RefSeq" id="XP_025368395.1">
    <property type="nucleotide sequence ID" value="XM_025516268.1"/>
</dbReference>
<dbReference type="GeneID" id="37038138"/>
<dbReference type="PANTHER" id="PTHR17630">
    <property type="entry name" value="DIENELACTONE HYDROLASE"/>
    <property type="match status" value="1"/>
</dbReference>
<dbReference type="Pfam" id="PF01738">
    <property type="entry name" value="DLH"/>
    <property type="match status" value="1"/>
</dbReference>
<sequence>MSEAAAAQLPSVSESAAGAAKSQPFCVHCVSGDVLPGESKGGESKIGPYNTYIASPSSTTSSSTVGIIFACDAFGLALKNNKILADTLADKLGLTVYVPDYFQGDPVKPEVMNDAPGTAKEVNAQSFFQKAASGLKLVSMVPWFIKHRPSTKYNDFKTFVEALKEEKKLEKLGAVGYCYGGKIAAYANVNELVQATVLLHPSLISVNDDIKPLKAPTLFLCAESDPVFPEKLREQSRSALATRGSDAPAHDFVLYENTVHGFGARPKLSDPLVKKAFEQSVDRTVEWFQTHLLA</sequence>
<keyword evidence="3" id="KW-1185">Reference proteome</keyword>
<dbReference type="PANTHER" id="PTHR17630:SF44">
    <property type="entry name" value="PROTEIN AIM2"/>
    <property type="match status" value="1"/>
</dbReference>
<name>A0A316W0N5_9BASI</name>
<dbReference type="Gene3D" id="3.40.50.1820">
    <property type="entry name" value="alpha/beta hydrolase"/>
    <property type="match status" value="1"/>
</dbReference>
<dbReference type="OrthoDB" id="17560at2759"/>
<dbReference type="InParanoid" id="A0A316W0N5"/>
<evidence type="ECO:0000259" key="1">
    <source>
        <dbReference type="Pfam" id="PF01738"/>
    </source>
</evidence>
<dbReference type="AlphaFoldDB" id="A0A316W0N5"/>
<accession>A0A316W0N5</accession>
<evidence type="ECO:0000313" key="3">
    <source>
        <dbReference type="Proteomes" id="UP000245783"/>
    </source>
</evidence>
<dbReference type="FunCoup" id="A0A316W0N5">
    <property type="interactions" value="19"/>
</dbReference>
<feature type="domain" description="Dienelactone hydrolase" evidence="1">
    <location>
        <begin position="51"/>
        <end position="291"/>
    </location>
</feature>
<dbReference type="Proteomes" id="UP000245783">
    <property type="component" value="Unassembled WGS sequence"/>
</dbReference>
<keyword evidence="2" id="KW-0378">Hydrolase</keyword>
<proteinExistence type="predicted"/>
<dbReference type="GO" id="GO:0016787">
    <property type="term" value="F:hydrolase activity"/>
    <property type="evidence" value="ECO:0007669"/>
    <property type="project" value="UniProtKB-KW"/>
</dbReference>